<accession>A0A3P1BJY3</accession>
<protein>
    <recommendedName>
        <fullName evidence="4">DUF3592 domain-containing protein</fullName>
    </recommendedName>
</protein>
<feature type="transmembrane region" description="Helical" evidence="1">
    <location>
        <begin position="144"/>
        <end position="166"/>
    </location>
</feature>
<dbReference type="EMBL" id="RQJO01000010">
    <property type="protein sequence ID" value="RRB01183.1"/>
    <property type="molecule type" value="Genomic_DNA"/>
</dbReference>
<sequence length="315" mass="36639">MLRDVFAFLGKLYQLLVSLVLVALLSVGAWAMWHFYEEERLQNQFLKEGKVVEVQISDTDISQRSWRDILGNVTYITFPYQHKNYRARVVRDTAWVSSGDRVKLLYHPERDEFRQQRMERKPGRVTSRLVHWSSVGGFSQEHKLLIGFLAVSTFLFFFASGVLVSLTGLTILQTIARFMLVIVLGLAALFFSYDTWVYFQYYRHIKANGQPLEVTVLDKDRHRVGRGSSASSFELYEYDATVNYRTGQRVVPITENEYETLKPKESLRVLYDADLDDLMSATYPGNYSQVIVPLFFWILFLVIFWNTVSGSKTKR</sequence>
<feature type="transmembrane region" description="Helical" evidence="1">
    <location>
        <begin position="12"/>
        <end position="33"/>
    </location>
</feature>
<reference evidence="2 3" key="1">
    <citation type="submission" date="2018-11" db="EMBL/GenBank/DDBJ databases">
        <authorList>
            <person name="Zhou Z."/>
            <person name="Wang G."/>
        </authorList>
    </citation>
    <scope>NUCLEOTIDE SEQUENCE [LARGE SCALE GENOMIC DNA]</scope>
    <source>
        <strain evidence="2 3">KCTC52004</strain>
    </source>
</reference>
<keyword evidence="1" id="KW-0472">Membrane</keyword>
<dbReference type="Proteomes" id="UP000271925">
    <property type="component" value="Unassembled WGS sequence"/>
</dbReference>
<dbReference type="AlphaFoldDB" id="A0A3P1BJY3"/>
<evidence type="ECO:0000313" key="3">
    <source>
        <dbReference type="Proteomes" id="UP000271925"/>
    </source>
</evidence>
<gene>
    <name evidence="2" type="ORF">EHT25_23710</name>
</gene>
<keyword evidence="1" id="KW-0812">Transmembrane</keyword>
<evidence type="ECO:0008006" key="4">
    <source>
        <dbReference type="Google" id="ProtNLM"/>
    </source>
</evidence>
<organism evidence="2 3">
    <name type="scientific">Larkinella rosea</name>
    <dbReference type="NCBI Taxonomy" id="2025312"/>
    <lineage>
        <taxon>Bacteria</taxon>
        <taxon>Pseudomonadati</taxon>
        <taxon>Bacteroidota</taxon>
        <taxon>Cytophagia</taxon>
        <taxon>Cytophagales</taxon>
        <taxon>Spirosomataceae</taxon>
        <taxon>Larkinella</taxon>
    </lineage>
</organism>
<dbReference type="OrthoDB" id="954173at2"/>
<name>A0A3P1BJY3_9BACT</name>
<feature type="transmembrane region" description="Helical" evidence="1">
    <location>
        <begin position="178"/>
        <end position="199"/>
    </location>
</feature>
<proteinExistence type="predicted"/>
<keyword evidence="1" id="KW-1133">Transmembrane helix</keyword>
<evidence type="ECO:0000313" key="2">
    <source>
        <dbReference type="EMBL" id="RRB01183.1"/>
    </source>
</evidence>
<comment type="caution">
    <text evidence="2">The sequence shown here is derived from an EMBL/GenBank/DDBJ whole genome shotgun (WGS) entry which is preliminary data.</text>
</comment>
<feature type="transmembrane region" description="Helical" evidence="1">
    <location>
        <begin position="287"/>
        <end position="308"/>
    </location>
</feature>
<evidence type="ECO:0000256" key="1">
    <source>
        <dbReference type="SAM" id="Phobius"/>
    </source>
</evidence>
<dbReference type="RefSeq" id="WP_124877645.1">
    <property type="nucleotide sequence ID" value="NZ_RQJO01000010.1"/>
</dbReference>
<keyword evidence="3" id="KW-1185">Reference proteome</keyword>